<proteinExistence type="inferred from homology"/>
<keyword evidence="3" id="KW-0227">DNA damage</keyword>
<evidence type="ECO:0000259" key="10">
    <source>
        <dbReference type="SMART" id="SM00478"/>
    </source>
</evidence>
<dbReference type="InterPro" id="IPR052054">
    <property type="entry name" value="Oxidative_DNA_repair_enzyme"/>
</dbReference>
<sequence length="278" mass="31184">MISLTLPEHELDLEATLFSGQLFRWQRQDDGWLTGYVGTQRLCLRQTESTLELAETDEATVRHFLRLDELALGEQARRWSASDPLFASAWKRQPGLRLLRQDPHECFFSFLCASVAPIARISKMLQAVCEEASGEPLGPFPSLEALLTLRESQLRARGLGFRAERVVAAARKLAEKPDGWLDSLRGKPLAEIESELTPFPGIGRKIADCIALFSLDADAAVPVDTHIWRIAKTHYAPELRDASLTPANYERAASAFQRKFGPYAGWAQQTLFYQQAVK</sequence>
<keyword evidence="12" id="KW-1185">Reference proteome</keyword>
<evidence type="ECO:0000256" key="8">
    <source>
        <dbReference type="ARBA" id="ARBA00023295"/>
    </source>
</evidence>
<evidence type="ECO:0000313" key="11">
    <source>
        <dbReference type="EMBL" id="MBB6049395.1"/>
    </source>
</evidence>
<organism evidence="11 12">
    <name type="scientific">Armatimonas rosea</name>
    <dbReference type="NCBI Taxonomy" id="685828"/>
    <lineage>
        <taxon>Bacteria</taxon>
        <taxon>Bacillati</taxon>
        <taxon>Armatimonadota</taxon>
        <taxon>Armatimonadia</taxon>
        <taxon>Armatimonadales</taxon>
        <taxon>Armatimonadaceae</taxon>
        <taxon>Armatimonas</taxon>
    </lineage>
</organism>
<dbReference type="RefSeq" id="WP_184193003.1">
    <property type="nucleotide sequence ID" value="NZ_JACHGW010000001.1"/>
</dbReference>
<evidence type="ECO:0000256" key="4">
    <source>
        <dbReference type="ARBA" id="ARBA00022801"/>
    </source>
</evidence>
<dbReference type="Pfam" id="PF07934">
    <property type="entry name" value="OGG_N"/>
    <property type="match status" value="1"/>
</dbReference>
<dbReference type="Gene3D" id="3.30.310.260">
    <property type="match status" value="1"/>
</dbReference>
<protein>
    <recommendedName>
        <fullName evidence="2">DNA-(apurinic or apyrimidinic site) lyase</fullName>
        <ecNumber evidence="2">4.2.99.18</ecNumber>
    </recommendedName>
</protein>
<evidence type="ECO:0000313" key="12">
    <source>
        <dbReference type="Proteomes" id="UP000520814"/>
    </source>
</evidence>
<dbReference type="InterPro" id="IPR023170">
    <property type="entry name" value="HhH_base_excis_C"/>
</dbReference>
<evidence type="ECO:0000256" key="3">
    <source>
        <dbReference type="ARBA" id="ARBA00022763"/>
    </source>
</evidence>
<evidence type="ECO:0000256" key="6">
    <source>
        <dbReference type="ARBA" id="ARBA00023239"/>
    </source>
</evidence>
<dbReference type="Pfam" id="PF00730">
    <property type="entry name" value="HhH-GPD"/>
    <property type="match status" value="1"/>
</dbReference>
<dbReference type="Proteomes" id="UP000520814">
    <property type="component" value="Unassembled WGS sequence"/>
</dbReference>
<comment type="catalytic activity">
    <reaction evidence="9">
        <text>2'-deoxyribonucleotide-(2'-deoxyribose 5'-phosphate)-2'-deoxyribonucleotide-DNA = a 3'-end 2'-deoxyribonucleotide-(2,3-dehydro-2,3-deoxyribose 5'-phosphate)-DNA + a 5'-end 5'-phospho-2'-deoxyribonucleoside-DNA + H(+)</text>
        <dbReference type="Rhea" id="RHEA:66592"/>
        <dbReference type="Rhea" id="RHEA-COMP:13180"/>
        <dbReference type="Rhea" id="RHEA-COMP:16897"/>
        <dbReference type="Rhea" id="RHEA-COMP:17067"/>
        <dbReference type="ChEBI" id="CHEBI:15378"/>
        <dbReference type="ChEBI" id="CHEBI:136412"/>
        <dbReference type="ChEBI" id="CHEBI:157695"/>
        <dbReference type="ChEBI" id="CHEBI:167181"/>
        <dbReference type="EC" id="4.2.99.18"/>
    </reaction>
</comment>
<evidence type="ECO:0000256" key="2">
    <source>
        <dbReference type="ARBA" id="ARBA00012720"/>
    </source>
</evidence>
<dbReference type="SUPFAM" id="SSF48150">
    <property type="entry name" value="DNA-glycosylase"/>
    <property type="match status" value="1"/>
</dbReference>
<dbReference type="CDD" id="cd00056">
    <property type="entry name" value="ENDO3c"/>
    <property type="match status" value="1"/>
</dbReference>
<dbReference type="GO" id="GO:0034039">
    <property type="term" value="F:8-oxo-7,8-dihydroguanine DNA N-glycosylase activity"/>
    <property type="evidence" value="ECO:0007669"/>
    <property type="project" value="TreeGrafter"/>
</dbReference>
<evidence type="ECO:0000256" key="7">
    <source>
        <dbReference type="ARBA" id="ARBA00023268"/>
    </source>
</evidence>
<dbReference type="SMART" id="SM00478">
    <property type="entry name" value="ENDO3c"/>
    <property type="match status" value="1"/>
</dbReference>
<dbReference type="EC" id="4.2.99.18" evidence="2"/>
<keyword evidence="6 11" id="KW-0456">Lyase</keyword>
<keyword evidence="4 11" id="KW-0378">Hydrolase</keyword>
<comment type="similarity">
    <text evidence="1">Belongs to the type-1 OGG1 family.</text>
</comment>
<dbReference type="GO" id="GO:0003684">
    <property type="term" value="F:damaged DNA binding"/>
    <property type="evidence" value="ECO:0007669"/>
    <property type="project" value="InterPro"/>
</dbReference>
<name>A0A7W9W5W9_ARMRO</name>
<accession>A0A7W9W5W9</accession>
<evidence type="ECO:0000256" key="1">
    <source>
        <dbReference type="ARBA" id="ARBA00010679"/>
    </source>
</evidence>
<dbReference type="PANTHER" id="PTHR10242:SF2">
    <property type="entry name" value="N-GLYCOSYLASE_DNA LYASE"/>
    <property type="match status" value="1"/>
</dbReference>
<dbReference type="InterPro" id="IPR003265">
    <property type="entry name" value="HhH-GPD_domain"/>
</dbReference>
<feature type="domain" description="HhH-GPD" evidence="10">
    <location>
        <begin position="112"/>
        <end position="276"/>
    </location>
</feature>
<dbReference type="GO" id="GO:0006285">
    <property type="term" value="P:base-excision repair, AP site formation"/>
    <property type="evidence" value="ECO:0007669"/>
    <property type="project" value="TreeGrafter"/>
</dbReference>
<dbReference type="SUPFAM" id="SSF55945">
    <property type="entry name" value="TATA-box binding protein-like"/>
    <property type="match status" value="1"/>
</dbReference>
<dbReference type="Gene3D" id="1.10.340.30">
    <property type="entry name" value="Hypothetical protein, domain 2"/>
    <property type="match status" value="1"/>
</dbReference>
<evidence type="ECO:0000256" key="5">
    <source>
        <dbReference type="ARBA" id="ARBA00023204"/>
    </source>
</evidence>
<keyword evidence="5" id="KW-0234">DNA repair</keyword>
<dbReference type="AlphaFoldDB" id="A0A7W9W5W9"/>
<dbReference type="EMBL" id="JACHGW010000001">
    <property type="protein sequence ID" value="MBB6049395.1"/>
    <property type="molecule type" value="Genomic_DNA"/>
</dbReference>
<dbReference type="InterPro" id="IPR012904">
    <property type="entry name" value="OGG_N"/>
</dbReference>
<evidence type="ECO:0000256" key="9">
    <source>
        <dbReference type="ARBA" id="ARBA00044632"/>
    </source>
</evidence>
<comment type="caution">
    <text evidence="11">The sequence shown here is derived from an EMBL/GenBank/DDBJ whole genome shotgun (WGS) entry which is preliminary data.</text>
</comment>
<keyword evidence="7" id="KW-0511">Multifunctional enzyme</keyword>
<dbReference type="PANTHER" id="PTHR10242">
    <property type="entry name" value="8-OXOGUANINE DNA GLYCOSYLASE"/>
    <property type="match status" value="1"/>
</dbReference>
<reference evidence="11 12" key="1">
    <citation type="submission" date="2020-08" db="EMBL/GenBank/DDBJ databases">
        <title>Genomic Encyclopedia of Type Strains, Phase IV (KMG-IV): sequencing the most valuable type-strain genomes for metagenomic binning, comparative biology and taxonomic classification.</title>
        <authorList>
            <person name="Goeker M."/>
        </authorList>
    </citation>
    <scope>NUCLEOTIDE SEQUENCE [LARGE SCALE GENOMIC DNA]</scope>
    <source>
        <strain evidence="11 12">DSM 23562</strain>
    </source>
</reference>
<dbReference type="InterPro" id="IPR011257">
    <property type="entry name" value="DNA_glycosylase"/>
</dbReference>
<dbReference type="GO" id="GO:0006289">
    <property type="term" value="P:nucleotide-excision repair"/>
    <property type="evidence" value="ECO:0007669"/>
    <property type="project" value="InterPro"/>
</dbReference>
<dbReference type="GO" id="GO:0140078">
    <property type="term" value="F:class I DNA-(apurinic or apyrimidinic site) endonuclease activity"/>
    <property type="evidence" value="ECO:0007669"/>
    <property type="project" value="UniProtKB-EC"/>
</dbReference>
<dbReference type="Gene3D" id="1.10.1670.10">
    <property type="entry name" value="Helix-hairpin-Helix base-excision DNA repair enzymes (C-terminal)"/>
    <property type="match status" value="1"/>
</dbReference>
<keyword evidence="8 11" id="KW-0326">Glycosidase</keyword>
<gene>
    <name evidence="11" type="ORF">HNQ39_001157</name>
</gene>